<keyword evidence="1" id="KW-0732">Signal</keyword>
<protein>
    <submittedName>
        <fullName evidence="3">T9SS type A sorting domain-containing protein</fullName>
    </submittedName>
</protein>
<dbReference type="Pfam" id="PF18962">
    <property type="entry name" value="Por_Secre_tail"/>
    <property type="match status" value="1"/>
</dbReference>
<dbReference type="EMBL" id="JADQDP010000002">
    <property type="protein sequence ID" value="MBF9142320.1"/>
    <property type="molecule type" value="Genomic_DNA"/>
</dbReference>
<proteinExistence type="predicted"/>
<accession>A0A931FL12</accession>
<feature type="domain" description="Secretion system C-terminal sorting" evidence="2">
    <location>
        <begin position="690"/>
        <end position="755"/>
    </location>
</feature>
<sequence>MALLVLCGLLFFSVASQAQTTYYWRGKTNNAWSTANNWNTNTAGTGSARTTPRTDDILIFDGSIGATFPTFIVVDYGNGQAPTSQTINQLRFVNNAQVTFAGPTNSNDGSILTIGGGTPSPDADDFFVQAGSSLTVVASGNTSNRFLLMKIGAGNKGLVNGAITFNAGANTFTRLVPADAGALVFGSTGSFTSTTVNGSPFGTTGSNTIVGGNGGALAPEFTEVTVSNSVVFNSGATYTQQGGLSPFSTGPSPVSVFNSGSFYVYSGGTFSQSGQTYGNLEFTGGTATSSGSQTLTIVNDLKMTGGVFNDNITGYGTGTGTVLQGNLLANGGTLNFTPNGGAGRVGFSGTSLQTISGAGALNFNVNAHVQVNNGAGLTLQRGVQVDGLLILTNGLINTTATSLLTLGNNVTAQGGGSNSYVNGPVAHLTTSGNSSDVLFPVGKSGNYRPLFLNTTGQTTAATYIGEQIESAPNQTLTAPLTRVSFRRYFKLAPTAAVSLTNATVTITFGVDDFVNYPADPTFVMAIRNAANTWSSIGRSTATGTATNGAPVSGSLTSGPFTSFPTTTTGFSLASTSTAIGYPGVNPLPVALTKFSATTKASGIALDWATASEKNSASFEVQRSADGESFETIMKVAAQGNSAVAHSYAALDRTPLQGLSHYRLRQTDLDGTVAYSPVVTARWTVGSEASVYPNPTTGTLYFGLATESAKFRVLNGQGRALLSGQTSAAGLDVKALPAGIYLLEIVTESGRSLQRFVRE</sequence>
<feature type="signal peptide" evidence="1">
    <location>
        <begin position="1"/>
        <end position="18"/>
    </location>
</feature>
<reference evidence="3 4" key="1">
    <citation type="submission" date="2020-11" db="EMBL/GenBank/DDBJ databases">
        <authorList>
            <person name="Kim M.K."/>
        </authorList>
    </citation>
    <scope>NUCLEOTIDE SEQUENCE [LARGE SCALE GENOMIC DNA]</scope>
    <source>
        <strain evidence="3 4">BT439</strain>
    </source>
</reference>
<comment type="caution">
    <text evidence="3">The sequence shown here is derived from an EMBL/GenBank/DDBJ whole genome shotgun (WGS) entry which is preliminary data.</text>
</comment>
<evidence type="ECO:0000313" key="4">
    <source>
        <dbReference type="Proteomes" id="UP000645610"/>
    </source>
</evidence>
<gene>
    <name evidence="3" type="ORF">I2I01_11775</name>
</gene>
<dbReference type="AlphaFoldDB" id="A0A931FL12"/>
<evidence type="ECO:0000256" key="1">
    <source>
        <dbReference type="SAM" id="SignalP"/>
    </source>
</evidence>
<dbReference type="NCBIfam" id="TIGR04183">
    <property type="entry name" value="Por_Secre_tail"/>
    <property type="match status" value="1"/>
</dbReference>
<dbReference type="Proteomes" id="UP000645610">
    <property type="component" value="Unassembled WGS sequence"/>
</dbReference>
<evidence type="ECO:0000259" key="2">
    <source>
        <dbReference type="Pfam" id="PF18962"/>
    </source>
</evidence>
<evidence type="ECO:0000313" key="3">
    <source>
        <dbReference type="EMBL" id="MBF9142320.1"/>
    </source>
</evidence>
<dbReference type="RefSeq" id="WP_196286633.1">
    <property type="nucleotide sequence ID" value="NZ_JADQDP010000002.1"/>
</dbReference>
<organism evidence="3 4">
    <name type="scientific">Hymenobacter properus</name>
    <dbReference type="NCBI Taxonomy" id="2791026"/>
    <lineage>
        <taxon>Bacteria</taxon>
        <taxon>Pseudomonadati</taxon>
        <taxon>Bacteroidota</taxon>
        <taxon>Cytophagia</taxon>
        <taxon>Cytophagales</taxon>
        <taxon>Hymenobacteraceae</taxon>
        <taxon>Hymenobacter</taxon>
    </lineage>
</organism>
<dbReference type="InterPro" id="IPR026444">
    <property type="entry name" value="Secre_tail"/>
</dbReference>
<keyword evidence="4" id="KW-1185">Reference proteome</keyword>
<name>A0A931FL12_9BACT</name>
<feature type="chain" id="PRO_5037023554" evidence="1">
    <location>
        <begin position="19"/>
        <end position="758"/>
    </location>
</feature>